<comment type="caution">
    <text evidence="2">The sequence shown here is derived from an EMBL/GenBank/DDBJ whole genome shotgun (WGS) entry which is preliminary data.</text>
</comment>
<name>A0A5D8QBP5_9THEO</name>
<dbReference type="Proteomes" id="UP000322976">
    <property type="component" value="Unassembled WGS sequence"/>
</dbReference>
<keyword evidence="3" id="KW-1185">Reference proteome</keyword>
<reference evidence="2 3" key="1">
    <citation type="submission" date="2019-08" db="EMBL/GenBank/DDBJ databases">
        <title>Calorimonas adulescens gen. nov., sp. nov., an anaerobic thermophilic bacterium from Sakhalin hot spring.</title>
        <authorList>
            <person name="Khomyakova M.A."/>
            <person name="Merkel A.Y."/>
            <person name="Novikov A."/>
            <person name="Bonch-Osmolovskaya E.A."/>
            <person name="Slobodkin A.I."/>
        </authorList>
    </citation>
    <scope>NUCLEOTIDE SEQUENCE [LARGE SCALE GENOMIC DNA]</scope>
    <source>
        <strain evidence="2 3">A05MB</strain>
    </source>
</reference>
<dbReference type="Gene3D" id="3.30.565.10">
    <property type="entry name" value="Histidine kinase-like ATPase, C-terminal domain"/>
    <property type="match status" value="1"/>
</dbReference>
<protein>
    <submittedName>
        <fullName evidence="2">Anti-sigma regulatory factor</fullName>
    </submittedName>
</protein>
<evidence type="ECO:0000259" key="1">
    <source>
        <dbReference type="Pfam" id="PF02518"/>
    </source>
</evidence>
<dbReference type="InterPro" id="IPR003594">
    <property type="entry name" value="HATPase_dom"/>
</dbReference>
<organism evidence="2 3">
    <name type="scientific">Calorimonas adulescens</name>
    <dbReference type="NCBI Taxonomy" id="2606906"/>
    <lineage>
        <taxon>Bacteria</taxon>
        <taxon>Bacillati</taxon>
        <taxon>Bacillota</taxon>
        <taxon>Clostridia</taxon>
        <taxon>Thermoanaerobacterales</taxon>
        <taxon>Thermoanaerobacteraceae</taxon>
        <taxon>Calorimonas</taxon>
    </lineage>
</organism>
<evidence type="ECO:0000313" key="3">
    <source>
        <dbReference type="Proteomes" id="UP000322976"/>
    </source>
</evidence>
<accession>A0A5D8QBP5</accession>
<gene>
    <name evidence="2" type="ORF">FWJ32_10095</name>
</gene>
<dbReference type="SUPFAM" id="SSF55874">
    <property type="entry name" value="ATPase domain of HSP90 chaperone/DNA topoisomerase II/histidine kinase"/>
    <property type="match status" value="1"/>
</dbReference>
<dbReference type="Pfam" id="PF02518">
    <property type="entry name" value="HATPase_c"/>
    <property type="match status" value="1"/>
</dbReference>
<dbReference type="InterPro" id="IPR036890">
    <property type="entry name" value="HATPase_C_sf"/>
</dbReference>
<feature type="domain" description="Histidine kinase/HSP90-like ATPase" evidence="1">
    <location>
        <begin position="53"/>
        <end position="137"/>
    </location>
</feature>
<dbReference type="AlphaFoldDB" id="A0A5D8QBP5"/>
<sequence length="141" mass="14828">MSEPYKLSFEVKAMDFSTAGEASSTIKSILMRLGLPPLAIKRAAICSYESEMNMVIHSYGGTLSVCIDNSQIIITAADTGPGIPDIEKAMEEGFSTAPEEVKEMGFGGGMGLPNIKANADVLEITSSSTGTKVTIKIFLGG</sequence>
<evidence type="ECO:0000313" key="2">
    <source>
        <dbReference type="EMBL" id="TZE81216.1"/>
    </source>
</evidence>
<dbReference type="EMBL" id="VTPS01000016">
    <property type="protein sequence ID" value="TZE81216.1"/>
    <property type="molecule type" value="Genomic_DNA"/>
</dbReference>
<dbReference type="RefSeq" id="WP_149545832.1">
    <property type="nucleotide sequence ID" value="NZ_VTPS01000016.1"/>
</dbReference>
<proteinExistence type="predicted"/>